<sequence length="148" mass="16713">MQRRNFQGELVYTEVNVPFSWEDKPGVCKVSKQASGRSITGHFTTKLPPPPCSLSTTNMVDDLHSPQHSICSSGSKSFRKWSKEPDPFLAAYVSCTRTPRNKSCSKNKKDVGFGKRKSMVSFSCKNSCDVGEHNLVRISWFPKCFERE</sequence>
<reference evidence="1" key="1">
    <citation type="submission" date="2018-02" db="EMBL/GenBank/DDBJ databases">
        <authorList>
            <person name="Cohen D.B."/>
            <person name="Kent A.D."/>
        </authorList>
    </citation>
    <scope>NUCLEOTIDE SEQUENCE</scope>
</reference>
<organism evidence="1">
    <name type="scientific">Fagus sylvatica</name>
    <name type="common">Beechnut</name>
    <dbReference type="NCBI Taxonomy" id="28930"/>
    <lineage>
        <taxon>Eukaryota</taxon>
        <taxon>Viridiplantae</taxon>
        <taxon>Streptophyta</taxon>
        <taxon>Embryophyta</taxon>
        <taxon>Tracheophyta</taxon>
        <taxon>Spermatophyta</taxon>
        <taxon>Magnoliopsida</taxon>
        <taxon>eudicotyledons</taxon>
        <taxon>Gunneridae</taxon>
        <taxon>Pentapetalae</taxon>
        <taxon>rosids</taxon>
        <taxon>fabids</taxon>
        <taxon>Fagales</taxon>
        <taxon>Fagaceae</taxon>
        <taxon>Fagus</taxon>
    </lineage>
</organism>
<proteinExistence type="predicted"/>
<dbReference type="AlphaFoldDB" id="A0A2N9EQI4"/>
<dbReference type="PANTHER" id="PTHR33696:SF3">
    <property type="entry name" value="FLZ-TYPE DOMAIN-CONTAINING PROTEIN"/>
    <property type="match status" value="1"/>
</dbReference>
<evidence type="ECO:0000313" key="1">
    <source>
        <dbReference type="EMBL" id="SPC81086.1"/>
    </source>
</evidence>
<dbReference type="EMBL" id="OIVN01000491">
    <property type="protein sequence ID" value="SPC81086.1"/>
    <property type="molecule type" value="Genomic_DNA"/>
</dbReference>
<gene>
    <name evidence="1" type="ORF">FSB_LOCUS8968</name>
</gene>
<protein>
    <submittedName>
        <fullName evidence="1">Uncharacterized protein</fullName>
    </submittedName>
</protein>
<accession>A0A2N9EQI4</accession>
<dbReference type="PANTHER" id="PTHR33696">
    <property type="entry name" value="T22J18.15-RELATED"/>
    <property type="match status" value="1"/>
</dbReference>
<name>A0A2N9EQI4_FAGSY</name>